<protein>
    <submittedName>
        <fullName evidence="1">Uncharacterized protein</fullName>
    </submittedName>
</protein>
<organism evidence="1 2">
    <name type="scientific">Chaetomium globosum (strain ATCC 6205 / CBS 148.51 / DSM 1962 / NBRC 6347 / NRRL 1970)</name>
    <name type="common">Soil fungus</name>
    <dbReference type="NCBI Taxonomy" id="306901"/>
    <lineage>
        <taxon>Eukaryota</taxon>
        <taxon>Fungi</taxon>
        <taxon>Dikarya</taxon>
        <taxon>Ascomycota</taxon>
        <taxon>Pezizomycotina</taxon>
        <taxon>Sordariomycetes</taxon>
        <taxon>Sordariomycetidae</taxon>
        <taxon>Sordariales</taxon>
        <taxon>Chaetomiaceae</taxon>
        <taxon>Chaetomium</taxon>
    </lineage>
</organism>
<evidence type="ECO:0000313" key="1">
    <source>
        <dbReference type="EMBL" id="EAQ89807.1"/>
    </source>
</evidence>
<dbReference type="OrthoDB" id="4455544at2759"/>
<sequence length="770" mass="87653">MSSKTGQATDANDLFNELRKVYWESIQKEAQNMIEFYAHLRSSADLTLKPEVDLDLCSDGYKVGCQSGLDKSSMSDLYEETVKAARVELVDICREDRETQVVRGITCSLCQLLIKSPTFYQCEKGCTASCFYEYSPENPDPPVFYTLDESITQDEVDLKRYPAYRLCSECMSTTNTEILNRCSHNHLNEPTYREPDIKDIKAICSSLIKAERYRRKEHDRNTASDSDKMGAGWIAKTKAKFMDKALRSTEGLWPTNPRLFLRTVGLMMKGHYAPSGNFHLSLMFGPLVFESGLPKTKHGVFISPRRPPAFFSDGGVGDVDDAWRMRPRPFFYWDRNTKTPHRGARHRGASLRSPRPILACLKRVYGAAFSGYPESARPREDAAVQRLMFLGDSYMSIPREKKALVRRAMLSQMAEDLQSSLEMCLGGEVDKHLSRIANILVQRKDRGEWSILTNNCQLLVNLLLGGNDFEYAIPLPPANLKEESIRWPRYLMSFGNHIEGFGKSLYQPNGLMTQYNQSKPVVDYDLIEYINQCFCSSFDFHSKSLAQLCWFPCPNTPPKDLLDTLWLLPNDTLSLLQFHLLRPPHKYRHLNDDEAAWTNHRLHVLQHLYTVGTFTAALSNALHHRLFAPPSPDGSGGGHDLLSRITIPPSRVLGNIRADERLRILDQLGPRLTFYEITNRTPNAMRAVTENLARFWKPAQVTDDPVHGEEVVSRIVGWFLLPVSSVSPTVGEAIGGSFRLHEEFWIAVHLSGRTYIRQYTGRKVAKVRYT</sequence>
<dbReference type="Proteomes" id="UP000001056">
    <property type="component" value="Unassembled WGS sequence"/>
</dbReference>
<reference evidence="2" key="1">
    <citation type="journal article" date="2015" name="Genome Announc.">
        <title>Draft genome sequence of the cellulolytic fungus Chaetomium globosum.</title>
        <authorList>
            <person name="Cuomo C.A."/>
            <person name="Untereiner W.A."/>
            <person name="Ma L.-J."/>
            <person name="Grabherr M."/>
            <person name="Birren B.W."/>
        </authorList>
    </citation>
    <scope>NUCLEOTIDE SEQUENCE [LARGE SCALE GENOMIC DNA]</scope>
    <source>
        <strain evidence="2">ATCC 6205 / CBS 148.51 / DSM 1962 / NBRC 6347 / NRRL 1970</strain>
    </source>
</reference>
<gene>
    <name evidence="1" type="ORF">CHGG_06426</name>
</gene>
<dbReference type="AlphaFoldDB" id="Q2H4I9"/>
<dbReference type="EMBL" id="CH408031">
    <property type="protein sequence ID" value="EAQ89807.1"/>
    <property type="molecule type" value="Genomic_DNA"/>
</dbReference>
<dbReference type="HOGENOM" id="CLU_362894_0_0_1"/>
<dbReference type="RefSeq" id="XP_001222521.1">
    <property type="nucleotide sequence ID" value="XM_001222520.1"/>
</dbReference>
<proteinExistence type="predicted"/>
<dbReference type="InParanoid" id="Q2H4I9"/>
<dbReference type="eggNOG" id="ENOG502RAKE">
    <property type="taxonomic scope" value="Eukaryota"/>
</dbReference>
<name>Q2H4I9_CHAGB</name>
<evidence type="ECO:0000313" key="2">
    <source>
        <dbReference type="Proteomes" id="UP000001056"/>
    </source>
</evidence>
<keyword evidence="2" id="KW-1185">Reference proteome</keyword>
<dbReference type="GeneID" id="4391464"/>
<accession>Q2H4I9</accession>
<dbReference type="VEuPathDB" id="FungiDB:CHGG_06426"/>